<reference evidence="2 3" key="1">
    <citation type="submission" date="2017-12" db="EMBL/GenBank/DDBJ databases">
        <title>Sequencing the genomes of 1000 Actinobacteria strains.</title>
        <authorList>
            <person name="Klenk H.-P."/>
        </authorList>
    </citation>
    <scope>NUCLEOTIDE SEQUENCE [LARGE SCALE GENOMIC DNA]</scope>
    <source>
        <strain evidence="2 3">DSM 45165</strain>
    </source>
</reference>
<proteinExistence type="predicted"/>
<name>A0A2N3WL09_9PSEU</name>
<keyword evidence="3" id="KW-1185">Reference proteome</keyword>
<evidence type="ECO:0000313" key="3">
    <source>
        <dbReference type="Proteomes" id="UP000233750"/>
    </source>
</evidence>
<comment type="caution">
    <text evidence="2">The sequence shown here is derived from an EMBL/GenBank/DDBJ whole genome shotgun (WGS) entry which is preliminary data.</text>
</comment>
<feature type="transmembrane region" description="Helical" evidence="1">
    <location>
        <begin position="79"/>
        <end position="100"/>
    </location>
</feature>
<evidence type="ECO:0000313" key="2">
    <source>
        <dbReference type="EMBL" id="PKV94559.1"/>
    </source>
</evidence>
<accession>A0A2N3WL09</accession>
<dbReference type="AlphaFoldDB" id="A0A2N3WL09"/>
<dbReference type="EMBL" id="PJMY01000003">
    <property type="protein sequence ID" value="PKV94559.1"/>
    <property type="molecule type" value="Genomic_DNA"/>
</dbReference>
<feature type="transmembrane region" description="Helical" evidence="1">
    <location>
        <begin position="43"/>
        <end position="67"/>
    </location>
</feature>
<dbReference type="Proteomes" id="UP000233750">
    <property type="component" value="Unassembled WGS sequence"/>
</dbReference>
<sequence>MHGEFGLGRHENFSLASVRGKTYAHKGEAVAEAVLTRGRTLLVVLRVFVTVHAVAILGQPVFAGRYLIGDYGMLAMHELGANIVSTVALAQLVPAALYWWRGGVQWPFWASLLLAGGETAQYFAGQAGALDLHIPLGVALVAIALGVLFGIWRTGARR</sequence>
<evidence type="ECO:0000256" key="1">
    <source>
        <dbReference type="SAM" id="Phobius"/>
    </source>
</evidence>
<protein>
    <submittedName>
        <fullName evidence="2">Uncharacterized protein</fullName>
    </submittedName>
</protein>
<feature type="transmembrane region" description="Helical" evidence="1">
    <location>
        <begin position="132"/>
        <end position="152"/>
    </location>
</feature>
<keyword evidence="1" id="KW-0472">Membrane</keyword>
<keyword evidence="1" id="KW-0812">Transmembrane</keyword>
<keyword evidence="1" id="KW-1133">Transmembrane helix</keyword>
<gene>
    <name evidence="2" type="ORF">ATK30_5438</name>
</gene>
<organism evidence="2 3">
    <name type="scientific">Amycolatopsis echigonensis</name>
    <dbReference type="NCBI Taxonomy" id="2576905"/>
    <lineage>
        <taxon>Bacteria</taxon>
        <taxon>Bacillati</taxon>
        <taxon>Actinomycetota</taxon>
        <taxon>Actinomycetes</taxon>
        <taxon>Pseudonocardiales</taxon>
        <taxon>Pseudonocardiaceae</taxon>
        <taxon>Amycolatopsis</taxon>
    </lineage>
</organism>